<protein>
    <submittedName>
        <fullName evidence="1">Uncharacterized protein</fullName>
    </submittedName>
</protein>
<reference evidence="1 2" key="1">
    <citation type="submission" date="2021-11" db="EMBL/GenBank/DDBJ databases">
        <title>Whole genome sequences of diphtheriae toxin producing Corynebacterium ulcerans isolates from cats in Osaka, Japan.</title>
        <authorList>
            <person name="Umeda K."/>
            <person name="Hirai Y."/>
        </authorList>
    </citation>
    <scope>NUCLEOTIDE SEQUENCE [LARGE SCALE GENOMIC DNA]</scope>
    <source>
        <strain evidence="1 2">12109B-1</strain>
    </source>
</reference>
<proteinExistence type="predicted"/>
<dbReference type="Proteomes" id="UP001205910">
    <property type="component" value="Unassembled WGS sequence"/>
</dbReference>
<name>A0ABD0BJG3_CORUL</name>
<dbReference type="EMBL" id="BQFK01000002">
    <property type="protein sequence ID" value="GJJ42841.1"/>
    <property type="molecule type" value="Genomic_DNA"/>
</dbReference>
<evidence type="ECO:0000313" key="2">
    <source>
        <dbReference type="Proteomes" id="UP001205910"/>
    </source>
</evidence>
<comment type="caution">
    <text evidence="1">The sequence shown here is derived from an EMBL/GenBank/DDBJ whole genome shotgun (WGS) entry which is preliminary data.</text>
</comment>
<dbReference type="AlphaFoldDB" id="A0ABD0BJG3"/>
<accession>A0ABD0BJG3</accession>
<sequence length="119" mass="12545">MISTTGIYASTDLAHDILRNLPPKLAAVTVPWEANATSQAAKLETVECAIIDVSKGITREAIAALQAKPVLIIGDTESFHADTLRGHGVKVMESSPRALADVLAKFSAHVDTELGRLAA</sequence>
<dbReference type="RefSeq" id="WP_014836235.1">
    <property type="nucleotide sequence ID" value="NZ_AP019662.1"/>
</dbReference>
<evidence type="ECO:0000313" key="1">
    <source>
        <dbReference type="EMBL" id="GJJ42841.1"/>
    </source>
</evidence>
<organism evidence="1 2">
    <name type="scientific">Corynebacterium ulcerans</name>
    <dbReference type="NCBI Taxonomy" id="65058"/>
    <lineage>
        <taxon>Bacteria</taxon>
        <taxon>Bacillati</taxon>
        <taxon>Actinomycetota</taxon>
        <taxon>Actinomycetes</taxon>
        <taxon>Mycobacteriales</taxon>
        <taxon>Corynebacteriaceae</taxon>
        <taxon>Corynebacterium</taxon>
    </lineage>
</organism>
<gene>
    <name evidence="1" type="ORF">CULCOIPH005_10300</name>
</gene>